<dbReference type="AlphaFoldDB" id="A0A382IQG4"/>
<reference evidence="1" key="1">
    <citation type="submission" date="2018-05" db="EMBL/GenBank/DDBJ databases">
        <authorList>
            <person name="Lanie J.A."/>
            <person name="Ng W.-L."/>
            <person name="Kazmierczak K.M."/>
            <person name="Andrzejewski T.M."/>
            <person name="Davidsen T.M."/>
            <person name="Wayne K.J."/>
            <person name="Tettelin H."/>
            <person name="Glass J.I."/>
            <person name="Rusch D."/>
            <person name="Podicherti R."/>
            <person name="Tsui H.-C.T."/>
            <person name="Winkler M.E."/>
        </authorList>
    </citation>
    <scope>NUCLEOTIDE SEQUENCE</scope>
</reference>
<proteinExistence type="predicted"/>
<sequence>MTIKHTVFETEFGWVALQGDHLGIVRSSLPLSTKI</sequence>
<protein>
    <submittedName>
        <fullName evidence="1">Uncharacterized protein</fullName>
    </submittedName>
</protein>
<feature type="non-terminal residue" evidence="1">
    <location>
        <position position="35"/>
    </location>
</feature>
<gene>
    <name evidence="1" type="ORF">METZ01_LOCUS254271</name>
</gene>
<evidence type="ECO:0000313" key="1">
    <source>
        <dbReference type="EMBL" id="SVC01417.1"/>
    </source>
</evidence>
<organism evidence="1">
    <name type="scientific">marine metagenome</name>
    <dbReference type="NCBI Taxonomy" id="408172"/>
    <lineage>
        <taxon>unclassified sequences</taxon>
        <taxon>metagenomes</taxon>
        <taxon>ecological metagenomes</taxon>
    </lineage>
</organism>
<accession>A0A382IQG4</accession>
<dbReference type="EMBL" id="UINC01068641">
    <property type="protein sequence ID" value="SVC01417.1"/>
    <property type="molecule type" value="Genomic_DNA"/>
</dbReference>
<name>A0A382IQG4_9ZZZZ</name>